<comment type="caution">
    <text evidence="1">The sequence shown here is derived from an EMBL/GenBank/DDBJ whole genome shotgun (WGS) entry which is preliminary data.</text>
</comment>
<reference evidence="1" key="1">
    <citation type="submission" date="2020-06" db="EMBL/GenBank/DDBJ databases">
        <authorList>
            <person name="Li T."/>
            <person name="Hu X."/>
            <person name="Zhang T."/>
            <person name="Song X."/>
            <person name="Zhang H."/>
            <person name="Dai N."/>
            <person name="Sheng W."/>
            <person name="Hou X."/>
            <person name="Wei L."/>
        </authorList>
    </citation>
    <scope>NUCLEOTIDE SEQUENCE</scope>
    <source>
        <strain evidence="1">3651</strain>
        <tissue evidence="1">Leaf</tissue>
    </source>
</reference>
<dbReference type="PANTHER" id="PTHR34222:SF99">
    <property type="entry name" value="PROTEIN, PUTATIVE-RELATED"/>
    <property type="match status" value="1"/>
</dbReference>
<proteinExistence type="predicted"/>
<keyword evidence="2" id="KW-1185">Reference proteome</keyword>
<reference evidence="1" key="2">
    <citation type="journal article" date="2024" name="Plant">
        <title>Genomic evolution and insights into agronomic trait innovations of Sesamum species.</title>
        <authorList>
            <person name="Miao H."/>
            <person name="Wang L."/>
            <person name="Qu L."/>
            <person name="Liu H."/>
            <person name="Sun Y."/>
            <person name="Le M."/>
            <person name="Wang Q."/>
            <person name="Wei S."/>
            <person name="Zheng Y."/>
            <person name="Lin W."/>
            <person name="Duan Y."/>
            <person name="Cao H."/>
            <person name="Xiong S."/>
            <person name="Wang X."/>
            <person name="Wei L."/>
            <person name="Li C."/>
            <person name="Ma Q."/>
            <person name="Ju M."/>
            <person name="Zhao R."/>
            <person name="Li G."/>
            <person name="Mu C."/>
            <person name="Tian Q."/>
            <person name="Mei H."/>
            <person name="Zhang T."/>
            <person name="Gao T."/>
            <person name="Zhang H."/>
        </authorList>
    </citation>
    <scope>NUCLEOTIDE SEQUENCE</scope>
    <source>
        <strain evidence="1">3651</strain>
    </source>
</reference>
<gene>
    <name evidence="1" type="ORF">Salat_1196000</name>
</gene>
<organism evidence="1 2">
    <name type="scientific">Sesamum alatum</name>
    <dbReference type="NCBI Taxonomy" id="300844"/>
    <lineage>
        <taxon>Eukaryota</taxon>
        <taxon>Viridiplantae</taxon>
        <taxon>Streptophyta</taxon>
        <taxon>Embryophyta</taxon>
        <taxon>Tracheophyta</taxon>
        <taxon>Spermatophyta</taxon>
        <taxon>Magnoliopsida</taxon>
        <taxon>eudicotyledons</taxon>
        <taxon>Gunneridae</taxon>
        <taxon>Pentapetalae</taxon>
        <taxon>asterids</taxon>
        <taxon>lamiids</taxon>
        <taxon>Lamiales</taxon>
        <taxon>Pedaliaceae</taxon>
        <taxon>Sesamum</taxon>
    </lineage>
</organism>
<protein>
    <submittedName>
        <fullName evidence="1">Uncharacterized protein</fullName>
    </submittedName>
</protein>
<dbReference type="EMBL" id="JACGWO010000004">
    <property type="protein sequence ID" value="KAK4428960.1"/>
    <property type="molecule type" value="Genomic_DNA"/>
</dbReference>
<sequence>MLKYKNPVDKRSLVCDHCKRTGHTIESCFKIHGTPDWFKELAEKKNKGVGKGKVFAGAVEGSTLQGPDLSVLLRNEIRRLLIEDTPQQHQPRTPLDNIRTNCMHPLALFLPRHPPQMLIRLLLKSFPPLLLLTSVLHQFPLIHLYSLLLLTLSAGPLDRPLSLLG</sequence>
<evidence type="ECO:0000313" key="1">
    <source>
        <dbReference type="EMBL" id="KAK4428960.1"/>
    </source>
</evidence>
<evidence type="ECO:0000313" key="2">
    <source>
        <dbReference type="Proteomes" id="UP001293254"/>
    </source>
</evidence>
<dbReference type="PANTHER" id="PTHR34222">
    <property type="entry name" value="GAG_PRE-INTEGRS DOMAIN-CONTAINING PROTEIN"/>
    <property type="match status" value="1"/>
</dbReference>
<dbReference type="Proteomes" id="UP001293254">
    <property type="component" value="Unassembled WGS sequence"/>
</dbReference>
<dbReference type="AlphaFoldDB" id="A0AAE2CNR5"/>
<name>A0AAE2CNR5_9LAMI</name>
<accession>A0AAE2CNR5</accession>